<proteinExistence type="predicted"/>
<organism evidence="1 2">
    <name type="scientific">Candidatus Obscuribacter phosphatis</name>
    <dbReference type="NCBI Taxonomy" id="1906157"/>
    <lineage>
        <taxon>Bacteria</taxon>
        <taxon>Bacillati</taxon>
        <taxon>Candidatus Melainabacteria</taxon>
        <taxon>Candidatus Obscuribacterales</taxon>
        <taxon>Candidatus Obscuribacteraceae</taxon>
        <taxon>Candidatus Obscuribacter</taxon>
    </lineage>
</organism>
<gene>
    <name evidence="1" type="ORF">J0M35_00050</name>
</gene>
<evidence type="ECO:0000313" key="1">
    <source>
        <dbReference type="EMBL" id="MBN8658726.1"/>
    </source>
</evidence>
<sequence length="362" mass="40737">MHNYVPEGSADSFFATQAGGGVGGESFEQLKQKVLETPGDLDARLALLEYLLRRRAASARKHLLWLIDNHPRHCAHQFIVLHKVSTTYSEGRQHWLRHLDSCFDDVAVVFHAAVFFSSLAPKDSLRLFERAAELDPTNEEFPRRLSHLYASMAGSGSAAENEFFAHMAAQQMMIAVERYKVPSTLDSYLLPYFSSELSQIAELVMQFHLLEDGRNLGELLIKHRSINEDRLNEAKLSKTRSGKTGTSDGIYALSECLGHSILGRVELAYGQIEAAKEQLELMMQLPVGRRSDWSLANALLQIGETQIVCEYIEWFANRLGDKLTENSSVKLSAEDVSFITQKQNLLINWLNEIRAGRIPTLS</sequence>
<accession>A0A8J7P6L6</accession>
<protein>
    <submittedName>
        <fullName evidence="1">Uncharacterized protein</fullName>
    </submittedName>
</protein>
<comment type="caution">
    <text evidence="1">The sequence shown here is derived from an EMBL/GenBank/DDBJ whole genome shotgun (WGS) entry which is preliminary data.</text>
</comment>
<evidence type="ECO:0000313" key="2">
    <source>
        <dbReference type="Proteomes" id="UP000664277"/>
    </source>
</evidence>
<dbReference type="EMBL" id="JAFLCK010000001">
    <property type="protein sequence ID" value="MBN8658726.1"/>
    <property type="molecule type" value="Genomic_DNA"/>
</dbReference>
<reference evidence="1" key="1">
    <citation type="submission" date="2021-02" db="EMBL/GenBank/DDBJ databases">
        <title>Genome-Resolved Metagenomics of a Microbial Community Performing Photosynthetic Biological Nutrient Removal.</title>
        <authorList>
            <person name="Mcdaniel E.A."/>
        </authorList>
    </citation>
    <scope>NUCLEOTIDE SEQUENCE</scope>
    <source>
        <strain evidence="1">UWPOB_OBS1</strain>
    </source>
</reference>
<name>A0A8J7P6L6_9BACT</name>
<dbReference type="Proteomes" id="UP000664277">
    <property type="component" value="Unassembled WGS sequence"/>
</dbReference>
<dbReference type="AlphaFoldDB" id="A0A8J7P6L6"/>